<dbReference type="InterPro" id="IPR027417">
    <property type="entry name" value="P-loop_NTPase"/>
</dbReference>
<dbReference type="GO" id="GO:0042802">
    <property type="term" value="F:identical protein binding"/>
    <property type="evidence" value="ECO:0007669"/>
    <property type="project" value="TreeGrafter"/>
</dbReference>
<evidence type="ECO:0000313" key="16">
    <source>
        <dbReference type="Proteomes" id="UP001296104"/>
    </source>
</evidence>
<evidence type="ECO:0000256" key="3">
    <source>
        <dbReference type="ARBA" id="ARBA00012291"/>
    </source>
</evidence>
<dbReference type="PANTHER" id="PTHR11550">
    <property type="entry name" value="CTP SYNTHASE"/>
    <property type="match status" value="1"/>
</dbReference>
<dbReference type="InterPro" id="IPR004468">
    <property type="entry name" value="CTP_synthase"/>
</dbReference>
<keyword evidence="5 12" id="KW-0547">Nucleotide-binding</keyword>
<keyword evidence="4 12" id="KW-0436">Ligase</keyword>
<name>A0AAI8YZC0_9PEZI</name>
<comment type="pathway">
    <text evidence="1 12">Pyrimidine metabolism; CTP biosynthesis via de novo pathway; CTP from UDP: step 2/2.</text>
</comment>
<dbReference type="AlphaFoldDB" id="A0AAI8YZC0"/>
<comment type="caution">
    <text evidence="15">The sequence shown here is derived from an EMBL/GenBank/DDBJ whole genome shotgun (WGS) entry which is preliminary data.</text>
</comment>
<evidence type="ECO:0000256" key="9">
    <source>
        <dbReference type="ARBA" id="ARBA00047781"/>
    </source>
</evidence>
<feature type="domain" description="CTP synthase N-terminal" evidence="14">
    <location>
        <begin position="2"/>
        <end position="270"/>
    </location>
</feature>
<dbReference type="InterPro" id="IPR029062">
    <property type="entry name" value="Class_I_gatase-like"/>
</dbReference>
<dbReference type="GO" id="GO:0097268">
    <property type="term" value="C:cytoophidium"/>
    <property type="evidence" value="ECO:0007669"/>
    <property type="project" value="UniProtKB-ARBA"/>
</dbReference>
<comment type="catalytic activity">
    <reaction evidence="9 12">
        <text>UTP + L-glutamine + ATP + H2O = CTP + L-glutamate + ADP + phosphate + 2 H(+)</text>
        <dbReference type="Rhea" id="RHEA:26426"/>
        <dbReference type="ChEBI" id="CHEBI:15377"/>
        <dbReference type="ChEBI" id="CHEBI:15378"/>
        <dbReference type="ChEBI" id="CHEBI:29985"/>
        <dbReference type="ChEBI" id="CHEBI:30616"/>
        <dbReference type="ChEBI" id="CHEBI:37563"/>
        <dbReference type="ChEBI" id="CHEBI:43474"/>
        <dbReference type="ChEBI" id="CHEBI:46398"/>
        <dbReference type="ChEBI" id="CHEBI:58359"/>
        <dbReference type="ChEBI" id="CHEBI:456216"/>
        <dbReference type="EC" id="6.3.4.2"/>
    </reaction>
</comment>
<keyword evidence="7 12" id="KW-0315">Glutamine amidotransferase</keyword>
<evidence type="ECO:0000256" key="7">
    <source>
        <dbReference type="ARBA" id="ARBA00022962"/>
    </source>
</evidence>
<dbReference type="FunFam" id="3.40.50.300:FF:000207">
    <property type="entry name" value="CTP synthase"/>
    <property type="match status" value="1"/>
</dbReference>
<keyword evidence="6 12" id="KW-0067">ATP-binding</keyword>
<dbReference type="NCBIfam" id="TIGR00337">
    <property type="entry name" value="PyrG"/>
    <property type="match status" value="1"/>
</dbReference>
<dbReference type="GO" id="GO:0005737">
    <property type="term" value="C:cytoplasm"/>
    <property type="evidence" value="ECO:0007669"/>
    <property type="project" value="TreeGrafter"/>
</dbReference>
<sequence>MKYVLVSGGVISGVGKGIIASSAGLLLKTMGLKVSSIKIDPYINVDAGLMNPREHGEVYVLDDGGEVDLDLGNYERYLNITLTRQNNITLGKIFERVISKEREGRYLGKTVQMVPHVTGEIEQWIERVAKVPVDDTGEEPDVCIVELGGTVGDMESMAFVEALCELRRKAGRDNFMQIHVSYVPVVHGEQKTKPTQMAIKAVRMAGLVPDLIACRCEYPLEAGAIEKIARFCQVETENVLAVRDMPSTYQVPILLYEQNLVKAMKEVLRLDAVQLDPSLVKKGLRIWDTWKRLTLGLEHIHEQLEIVLVGKYLDQPDAYCSVIKSLEHASMYCRKKLKVKNVDAEHLELSTSKSDPASFHKAWHNVCTASGILVPGGFGSRGTEGMIAAARWARENKTPYLGVCLGMQIAVIEFARSVCNVPLPQATSSEFDGTDSDRVIIDMPEHHGEKMGATMRLGIKPTYWQPGTEWSKLRALYGIKSDSVTERHRHRYEVNPAYITQLEENGMTFIGKDETGVRQEVIELKEHPWFVGVQFHPEYLSRVLHPSKPYLGFIASSAGMLDEVMRGGSPTGRLSPTTGLYEEFNQTDGGAVVNGLVKGAEKAAF</sequence>
<dbReference type="GO" id="GO:0019856">
    <property type="term" value="P:pyrimidine nucleobase biosynthetic process"/>
    <property type="evidence" value="ECO:0007669"/>
    <property type="project" value="TreeGrafter"/>
</dbReference>
<accession>A0AAI8YZC0</accession>
<gene>
    <name evidence="15" type="ORF">LECACI_7A004782</name>
</gene>
<dbReference type="InterPro" id="IPR033828">
    <property type="entry name" value="GATase1_CTP_Synthase"/>
</dbReference>
<evidence type="ECO:0000259" key="14">
    <source>
        <dbReference type="Pfam" id="PF06418"/>
    </source>
</evidence>
<dbReference type="InterPro" id="IPR017456">
    <property type="entry name" value="CTP_synthase_N"/>
</dbReference>
<dbReference type="Pfam" id="PF06418">
    <property type="entry name" value="CTP_synth_N"/>
    <property type="match status" value="1"/>
</dbReference>
<dbReference type="SUPFAM" id="SSF52540">
    <property type="entry name" value="P-loop containing nucleoside triphosphate hydrolases"/>
    <property type="match status" value="1"/>
</dbReference>
<dbReference type="SUPFAM" id="SSF52317">
    <property type="entry name" value="Class I glutamine amidotransferase-like"/>
    <property type="match status" value="1"/>
</dbReference>
<dbReference type="PROSITE" id="PS51273">
    <property type="entry name" value="GATASE_TYPE_1"/>
    <property type="match status" value="1"/>
</dbReference>
<dbReference type="FunFam" id="3.40.50.880:FF:000005">
    <property type="entry name" value="CTP synthase"/>
    <property type="match status" value="1"/>
</dbReference>
<proteinExistence type="inferred from homology"/>
<dbReference type="GO" id="GO:0003883">
    <property type="term" value="F:CTP synthase activity"/>
    <property type="evidence" value="ECO:0007669"/>
    <property type="project" value="UniProtKB-UniRule"/>
</dbReference>
<evidence type="ECO:0000256" key="4">
    <source>
        <dbReference type="ARBA" id="ARBA00022598"/>
    </source>
</evidence>
<organism evidence="15 16">
    <name type="scientific">Lecanosticta acicola</name>
    <dbReference type="NCBI Taxonomy" id="111012"/>
    <lineage>
        <taxon>Eukaryota</taxon>
        <taxon>Fungi</taxon>
        <taxon>Dikarya</taxon>
        <taxon>Ascomycota</taxon>
        <taxon>Pezizomycotina</taxon>
        <taxon>Dothideomycetes</taxon>
        <taxon>Dothideomycetidae</taxon>
        <taxon>Mycosphaerellales</taxon>
        <taxon>Mycosphaerellaceae</taxon>
        <taxon>Lecanosticta</taxon>
    </lineage>
</organism>
<dbReference type="CDD" id="cd01746">
    <property type="entry name" value="GATase1_CTP_Synthase"/>
    <property type="match status" value="1"/>
</dbReference>
<feature type="domain" description="Glutamine amidotransferase" evidence="13">
    <location>
        <begin position="317"/>
        <end position="545"/>
    </location>
</feature>
<protein>
    <recommendedName>
        <fullName evidence="11 12">CTP synthase</fullName>
        <ecNumber evidence="3 12">6.3.4.2</ecNumber>
    </recommendedName>
    <alternativeName>
        <fullName evidence="12">UTP--ammonia ligase</fullName>
    </alternativeName>
</protein>
<dbReference type="Gene3D" id="3.40.50.880">
    <property type="match status" value="1"/>
</dbReference>
<dbReference type="EC" id="6.3.4.2" evidence="3 12"/>
<keyword evidence="16" id="KW-1185">Reference proteome</keyword>
<dbReference type="EMBL" id="CAVMBE010000027">
    <property type="protein sequence ID" value="CAK4021481.1"/>
    <property type="molecule type" value="Genomic_DNA"/>
</dbReference>
<evidence type="ECO:0000256" key="12">
    <source>
        <dbReference type="RuleBase" id="RU810713"/>
    </source>
</evidence>
<evidence type="ECO:0000256" key="10">
    <source>
        <dbReference type="ARBA" id="ARBA00054275"/>
    </source>
</evidence>
<evidence type="ECO:0000256" key="8">
    <source>
        <dbReference type="ARBA" id="ARBA00022975"/>
    </source>
</evidence>
<evidence type="ECO:0000259" key="13">
    <source>
        <dbReference type="Pfam" id="PF00117"/>
    </source>
</evidence>
<reference evidence="15" key="1">
    <citation type="submission" date="2023-11" db="EMBL/GenBank/DDBJ databases">
        <authorList>
            <person name="Alioto T."/>
            <person name="Alioto T."/>
            <person name="Gomez Garrido J."/>
        </authorList>
    </citation>
    <scope>NUCLEOTIDE SEQUENCE</scope>
</reference>
<evidence type="ECO:0000256" key="1">
    <source>
        <dbReference type="ARBA" id="ARBA00005171"/>
    </source>
</evidence>
<dbReference type="GO" id="GO:0044210">
    <property type="term" value="P:'de novo' CTP biosynthetic process"/>
    <property type="evidence" value="ECO:0007669"/>
    <property type="project" value="UniProtKB-UniRule"/>
</dbReference>
<evidence type="ECO:0000313" key="15">
    <source>
        <dbReference type="EMBL" id="CAK4021481.1"/>
    </source>
</evidence>
<keyword evidence="8 12" id="KW-0665">Pyrimidine biosynthesis</keyword>
<evidence type="ECO:0000256" key="6">
    <source>
        <dbReference type="ARBA" id="ARBA00022840"/>
    </source>
</evidence>
<evidence type="ECO:0000256" key="5">
    <source>
        <dbReference type="ARBA" id="ARBA00022741"/>
    </source>
</evidence>
<dbReference type="Proteomes" id="UP001296104">
    <property type="component" value="Unassembled WGS sequence"/>
</dbReference>
<evidence type="ECO:0000256" key="2">
    <source>
        <dbReference type="ARBA" id="ARBA00007533"/>
    </source>
</evidence>
<dbReference type="Gene3D" id="3.40.50.300">
    <property type="entry name" value="P-loop containing nucleotide triphosphate hydrolases"/>
    <property type="match status" value="1"/>
</dbReference>
<dbReference type="PANTHER" id="PTHR11550:SF0">
    <property type="entry name" value="CTP SYNTHASE-RELATED"/>
    <property type="match status" value="1"/>
</dbReference>
<comment type="function">
    <text evidence="10 12">Catalyzes the ATP-dependent amination of UTP to CTP with either L-glutamine or ammonia as the source of nitrogen.</text>
</comment>
<dbReference type="NCBIfam" id="NF003792">
    <property type="entry name" value="PRK05380.1"/>
    <property type="match status" value="1"/>
</dbReference>
<comment type="similarity">
    <text evidence="2 12">Belongs to the CTP synthase family.</text>
</comment>
<evidence type="ECO:0000256" key="11">
    <source>
        <dbReference type="ARBA" id="ARBA00070745"/>
    </source>
</evidence>
<dbReference type="CDD" id="cd03113">
    <property type="entry name" value="CTPS_N"/>
    <property type="match status" value="1"/>
</dbReference>
<dbReference type="Pfam" id="PF00117">
    <property type="entry name" value="GATase"/>
    <property type="match status" value="1"/>
</dbReference>
<dbReference type="InterPro" id="IPR017926">
    <property type="entry name" value="GATASE"/>
</dbReference>
<dbReference type="GO" id="GO:0005524">
    <property type="term" value="F:ATP binding"/>
    <property type="evidence" value="ECO:0007669"/>
    <property type="project" value="UniProtKB-KW"/>
</dbReference>